<feature type="transmembrane region" description="Helical" evidence="2">
    <location>
        <begin position="146"/>
        <end position="168"/>
    </location>
</feature>
<evidence type="ECO:0000256" key="1">
    <source>
        <dbReference type="SAM" id="MobiDB-lite"/>
    </source>
</evidence>
<accession>A0A8G0P829</accession>
<gene>
    <name evidence="3" type="ORF">H0G86_000241</name>
</gene>
<proteinExistence type="predicted"/>
<feature type="compositionally biased region" description="Acidic residues" evidence="1">
    <location>
        <begin position="53"/>
        <end position="64"/>
    </location>
</feature>
<evidence type="ECO:0000313" key="3">
    <source>
        <dbReference type="EMBL" id="QYS92850.1"/>
    </source>
</evidence>
<feature type="compositionally biased region" description="Low complexity" evidence="1">
    <location>
        <begin position="36"/>
        <end position="48"/>
    </location>
</feature>
<feature type="region of interest" description="Disordered" evidence="1">
    <location>
        <begin position="33"/>
        <end position="137"/>
    </location>
</feature>
<name>A0A8G0P829_9HYPO</name>
<evidence type="ECO:0000256" key="2">
    <source>
        <dbReference type="SAM" id="Phobius"/>
    </source>
</evidence>
<keyword evidence="2" id="KW-0472">Membrane</keyword>
<dbReference type="EMBL" id="CP075864">
    <property type="protein sequence ID" value="QYS92850.1"/>
    <property type="molecule type" value="Genomic_DNA"/>
</dbReference>
<keyword evidence="2" id="KW-0812">Transmembrane</keyword>
<organism evidence="3 4">
    <name type="scientific">Trichoderma simmonsii</name>
    <dbReference type="NCBI Taxonomy" id="1491479"/>
    <lineage>
        <taxon>Eukaryota</taxon>
        <taxon>Fungi</taxon>
        <taxon>Dikarya</taxon>
        <taxon>Ascomycota</taxon>
        <taxon>Pezizomycotina</taxon>
        <taxon>Sordariomycetes</taxon>
        <taxon>Hypocreomycetidae</taxon>
        <taxon>Hypocreales</taxon>
        <taxon>Hypocreaceae</taxon>
        <taxon>Trichoderma</taxon>
    </lineage>
</organism>
<keyword evidence="4" id="KW-1185">Reference proteome</keyword>
<reference evidence="3 4" key="1">
    <citation type="journal article" date="2021" name="BMC Genomics">
        <title>Telomere-to-telomere genome assembly of asparaginase-producing Trichoderma simmonsii.</title>
        <authorList>
            <person name="Chung D."/>
            <person name="Kwon Y.M."/>
            <person name="Yang Y."/>
        </authorList>
    </citation>
    <scope>NUCLEOTIDE SEQUENCE [LARGE SCALE GENOMIC DNA]</scope>
    <source>
        <strain evidence="3 4">GH-Sj1</strain>
    </source>
</reference>
<dbReference type="AlphaFoldDB" id="A0A8G0P829"/>
<feature type="compositionally biased region" description="Basic and acidic residues" evidence="1">
    <location>
        <begin position="90"/>
        <end position="117"/>
    </location>
</feature>
<sequence length="171" mass="19109">MSSENQVWGFHLWNGWDEGSNLEIGILGRISPPPVNNNSSSRPASAQNMTIEPDLEPSVDEETMEPNLAPPVDEETMEPNLAPPVDEETSEHRSEHGSERPIETETSEHRSEHRSEPPVETELVQRNSETPIPKASPSWKKRVGRYIYHGLMCGAAITTIATGVHYFITKK</sequence>
<protein>
    <submittedName>
        <fullName evidence="3">Uncharacterized protein</fullName>
    </submittedName>
</protein>
<dbReference type="Proteomes" id="UP000826661">
    <property type="component" value="Chromosome I"/>
</dbReference>
<keyword evidence="2" id="KW-1133">Transmembrane helix</keyword>
<evidence type="ECO:0000313" key="4">
    <source>
        <dbReference type="Proteomes" id="UP000826661"/>
    </source>
</evidence>